<proteinExistence type="predicted"/>
<name>A0A0F9F3I4_9ZZZZ</name>
<protein>
    <submittedName>
        <fullName evidence="1">Uncharacterized protein</fullName>
    </submittedName>
</protein>
<comment type="caution">
    <text evidence="1">The sequence shown here is derived from an EMBL/GenBank/DDBJ whole genome shotgun (WGS) entry which is preliminary data.</text>
</comment>
<organism evidence="1">
    <name type="scientific">marine sediment metagenome</name>
    <dbReference type="NCBI Taxonomy" id="412755"/>
    <lineage>
        <taxon>unclassified sequences</taxon>
        <taxon>metagenomes</taxon>
        <taxon>ecological metagenomes</taxon>
    </lineage>
</organism>
<dbReference type="AlphaFoldDB" id="A0A0F9F3I4"/>
<sequence length="58" mass="6781">MSKYSNKATRKLENKILKQSAWEEARDRIHAEMEELARDGLDATLVTIVEMRKYGHMS</sequence>
<dbReference type="EMBL" id="LAZR01022696">
    <property type="protein sequence ID" value="KKL80984.1"/>
    <property type="molecule type" value="Genomic_DNA"/>
</dbReference>
<gene>
    <name evidence="1" type="ORF">LCGC14_1999300</name>
</gene>
<accession>A0A0F9F3I4</accession>
<reference evidence="1" key="1">
    <citation type="journal article" date="2015" name="Nature">
        <title>Complex archaea that bridge the gap between prokaryotes and eukaryotes.</title>
        <authorList>
            <person name="Spang A."/>
            <person name="Saw J.H."/>
            <person name="Jorgensen S.L."/>
            <person name="Zaremba-Niedzwiedzka K."/>
            <person name="Martijn J."/>
            <person name="Lind A.E."/>
            <person name="van Eijk R."/>
            <person name="Schleper C."/>
            <person name="Guy L."/>
            <person name="Ettema T.J."/>
        </authorList>
    </citation>
    <scope>NUCLEOTIDE SEQUENCE</scope>
</reference>
<evidence type="ECO:0000313" key="1">
    <source>
        <dbReference type="EMBL" id="KKL80984.1"/>
    </source>
</evidence>